<sequence length="325" mass="34204">MAEILLCNRALSPQDLRTQCGIDIDQLASFSCAKPTMLAANTPYFMSAGQSPADRSILSQLSPTPVAEELTKLSLSYGEDNLLALAEMTAKLKDYNIGLMGASTSVYASRVGGFAGAVKDYQAALMAYRQAVVSNSAMKATLKQQAHAAFQKMQSQFRHELKVVSSQVKTSRGTPLTNADRATNIANSSRNVVKLNVTSQIQANNLVKLSKQAKFLGNGLAVIDFGSRVGNIHNSYQAGGDWEREMFIESSSFALSAVAGVAAVNIGSAALGFLVLATPIGWVGLIVGGIAVAGVAAATSMGVNQVVKEDAGEVYDVIMKKVGSK</sequence>
<gene>
    <name evidence="2" type="ORF">ACFOX3_09740</name>
</gene>
<evidence type="ECO:0000256" key="1">
    <source>
        <dbReference type="SAM" id="Phobius"/>
    </source>
</evidence>
<name>A0ABV8V420_9GAMM</name>
<dbReference type="Proteomes" id="UP001595840">
    <property type="component" value="Unassembled WGS sequence"/>
</dbReference>
<comment type="caution">
    <text evidence="2">The sequence shown here is derived from an EMBL/GenBank/DDBJ whole genome shotgun (WGS) entry which is preliminary data.</text>
</comment>
<evidence type="ECO:0008006" key="4">
    <source>
        <dbReference type="Google" id="ProtNLM"/>
    </source>
</evidence>
<dbReference type="EMBL" id="JBHSCX010000007">
    <property type="protein sequence ID" value="MFC4362587.1"/>
    <property type="molecule type" value="Genomic_DNA"/>
</dbReference>
<dbReference type="SUPFAM" id="SSF56837">
    <property type="entry name" value="Colicin"/>
    <property type="match status" value="1"/>
</dbReference>
<dbReference type="InterPro" id="IPR038283">
    <property type="entry name" value="Channel_colicin_C_sf"/>
</dbReference>
<dbReference type="RefSeq" id="WP_290265453.1">
    <property type="nucleotide sequence ID" value="NZ_JAUFQG010000006.1"/>
</dbReference>
<protein>
    <recommendedName>
        <fullName evidence="4">Channel forming colicins domain-containing protein</fullName>
    </recommendedName>
</protein>
<proteinExistence type="predicted"/>
<feature type="transmembrane region" description="Helical" evidence="1">
    <location>
        <begin position="280"/>
        <end position="298"/>
    </location>
</feature>
<keyword evidence="1" id="KW-0472">Membrane</keyword>
<evidence type="ECO:0000313" key="3">
    <source>
        <dbReference type="Proteomes" id="UP001595840"/>
    </source>
</evidence>
<reference evidence="3" key="1">
    <citation type="journal article" date="2019" name="Int. J. Syst. Evol. Microbiol.">
        <title>The Global Catalogue of Microorganisms (GCM) 10K type strain sequencing project: providing services to taxonomists for standard genome sequencing and annotation.</title>
        <authorList>
            <consortium name="The Broad Institute Genomics Platform"/>
            <consortium name="The Broad Institute Genome Sequencing Center for Infectious Disease"/>
            <person name="Wu L."/>
            <person name="Ma J."/>
        </authorList>
    </citation>
    <scope>NUCLEOTIDE SEQUENCE [LARGE SCALE GENOMIC DNA]</scope>
    <source>
        <strain evidence="3">CECT 8570</strain>
    </source>
</reference>
<evidence type="ECO:0000313" key="2">
    <source>
        <dbReference type="EMBL" id="MFC4362587.1"/>
    </source>
</evidence>
<feature type="transmembrane region" description="Helical" evidence="1">
    <location>
        <begin position="253"/>
        <end position="274"/>
    </location>
</feature>
<organism evidence="2 3">
    <name type="scientific">Simiduia curdlanivorans</name>
    <dbReference type="NCBI Taxonomy" id="1492769"/>
    <lineage>
        <taxon>Bacteria</taxon>
        <taxon>Pseudomonadati</taxon>
        <taxon>Pseudomonadota</taxon>
        <taxon>Gammaproteobacteria</taxon>
        <taxon>Cellvibrionales</taxon>
        <taxon>Cellvibrionaceae</taxon>
        <taxon>Simiduia</taxon>
    </lineage>
</organism>
<accession>A0ABV8V420</accession>
<dbReference type="Gene3D" id="1.10.490.30">
    <property type="entry name" value="Colicin"/>
    <property type="match status" value="1"/>
</dbReference>
<keyword evidence="1" id="KW-0812">Transmembrane</keyword>
<keyword evidence="1" id="KW-1133">Transmembrane helix</keyword>
<keyword evidence="3" id="KW-1185">Reference proteome</keyword>